<reference evidence="1" key="1">
    <citation type="submission" date="2023-04" db="EMBL/GenBank/DDBJ databases">
        <authorList>
            <person name="Vijverberg K."/>
            <person name="Xiong W."/>
            <person name="Schranz E."/>
        </authorList>
    </citation>
    <scope>NUCLEOTIDE SEQUENCE</scope>
</reference>
<name>A0AA36E2V8_LACSI</name>
<protein>
    <submittedName>
        <fullName evidence="1">Uncharacterized protein</fullName>
    </submittedName>
</protein>
<proteinExistence type="predicted"/>
<evidence type="ECO:0000313" key="2">
    <source>
        <dbReference type="Proteomes" id="UP001177003"/>
    </source>
</evidence>
<gene>
    <name evidence="1" type="ORF">LSALG_LOCUS20683</name>
</gene>
<keyword evidence="2" id="KW-1185">Reference proteome</keyword>
<dbReference type="EMBL" id="OX465080">
    <property type="protein sequence ID" value="CAI9280961.1"/>
    <property type="molecule type" value="Genomic_DNA"/>
</dbReference>
<dbReference type="Proteomes" id="UP001177003">
    <property type="component" value="Chromosome 4"/>
</dbReference>
<dbReference type="AlphaFoldDB" id="A0AA36E2V8"/>
<sequence length="149" mass="17848">MPYNNPNQFLHIFSRFFLLIHDRVHHISSHRRPSSFQPSLPASPTSFSVQWKLYDRLMRLETGLNGTRSLIEASPRLWEEKIKENKEYAKFRIFNEKYTLLFQDSIAIEDQTMIPLQFQKKIAIRTKKKKIAIRTKKIWRAKEIVMKSI</sequence>
<evidence type="ECO:0000313" key="1">
    <source>
        <dbReference type="EMBL" id="CAI9280961.1"/>
    </source>
</evidence>
<accession>A0AA36E2V8</accession>
<organism evidence="1 2">
    <name type="scientific">Lactuca saligna</name>
    <name type="common">Willowleaf lettuce</name>
    <dbReference type="NCBI Taxonomy" id="75948"/>
    <lineage>
        <taxon>Eukaryota</taxon>
        <taxon>Viridiplantae</taxon>
        <taxon>Streptophyta</taxon>
        <taxon>Embryophyta</taxon>
        <taxon>Tracheophyta</taxon>
        <taxon>Spermatophyta</taxon>
        <taxon>Magnoliopsida</taxon>
        <taxon>eudicotyledons</taxon>
        <taxon>Gunneridae</taxon>
        <taxon>Pentapetalae</taxon>
        <taxon>asterids</taxon>
        <taxon>campanulids</taxon>
        <taxon>Asterales</taxon>
        <taxon>Asteraceae</taxon>
        <taxon>Cichorioideae</taxon>
        <taxon>Cichorieae</taxon>
        <taxon>Lactucinae</taxon>
        <taxon>Lactuca</taxon>
    </lineage>
</organism>